<dbReference type="Gene3D" id="3.40.190.10">
    <property type="entry name" value="Periplasmic binding protein-like II"/>
    <property type="match status" value="1"/>
</dbReference>
<evidence type="ECO:0000313" key="2">
    <source>
        <dbReference type="Proteomes" id="UP000639396"/>
    </source>
</evidence>
<dbReference type="AlphaFoldDB" id="A0A927H0Y7"/>
<organism evidence="1 2">
    <name type="scientific">Paenibacillus oceani</name>
    <dbReference type="NCBI Taxonomy" id="2772510"/>
    <lineage>
        <taxon>Bacteria</taxon>
        <taxon>Bacillati</taxon>
        <taxon>Bacillota</taxon>
        <taxon>Bacilli</taxon>
        <taxon>Bacillales</taxon>
        <taxon>Paenibacillaceae</taxon>
        <taxon>Paenibacillus</taxon>
    </lineage>
</organism>
<dbReference type="PROSITE" id="PS51257">
    <property type="entry name" value="PROKAR_LIPOPROTEIN"/>
    <property type="match status" value="1"/>
</dbReference>
<gene>
    <name evidence="1" type="ORF">IDH45_21665</name>
</gene>
<dbReference type="RefSeq" id="WP_190930229.1">
    <property type="nucleotide sequence ID" value="NZ_JACXJA010000031.1"/>
</dbReference>
<dbReference type="EMBL" id="JACXJA010000031">
    <property type="protein sequence ID" value="MBD2864601.1"/>
    <property type="molecule type" value="Genomic_DNA"/>
</dbReference>
<dbReference type="InterPro" id="IPR050490">
    <property type="entry name" value="Bact_solute-bd_prot1"/>
</dbReference>
<protein>
    <submittedName>
        <fullName evidence="1">Extracellular solute-binding protein</fullName>
    </submittedName>
</protein>
<dbReference type="Pfam" id="PF01547">
    <property type="entry name" value="SBP_bac_1"/>
    <property type="match status" value="1"/>
</dbReference>
<reference evidence="1" key="1">
    <citation type="submission" date="2020-09" db="EMBL/GenBank/DDBJ databases">
        <title>A novel bacterium of genus Paenibacillus, isolated from South China Sea.</title>
        <authorList>
            <person name="Huang H."/>
            <person name="Mo K."/>
            <person name="Hu Y."/>
        </authorList>
    </citation>
    <scope>NUCLEOTIDE SEQUENCE</scope>
    <source>
        <strain evidence="1">IB182363</strain>
    </source>
</reference>
<evidence type="ECO:0000313" key="1">
    <source>
        <dbReference type="EMBL" id="MBD2864601.1"/>
    </source>
</evidence>
<dbReference type="InterPro" id="IPR006059">
    <property type="entry name" value="SBP"/>
</dbReference>
<dbReference type="SUPFAM" id="SSF53850">
    <property type="entry name" value="Periplasmic binding protein-like II"/>
    <property type="match status" value="1"/>
</dbReference>
<proteinExistence type="predicted"/>
<accession>A0A927H0Y7</accession>
<name>A0A927H0Y7_9BACL</name>
<comment type="caution">
    <text evidence="1">The sequence shown here is derived from an EMBL/GenBank/DDBJ whole genome shotgun (WGS) entry which is preliminary data.</text>
</comment>
<keyword evidence="2" id="KW-1185">Reference proteome</keyword>
<sequence length="441" mass="49738">MVKMGKAIGVICIAASLLSACSSGSKEKVGNDTEKIALTHAAETEAAEIVFYSQNGATEKSFNELFGDSLRKKFPDYTFKFIERTGTGTYLADLMAAKTHFDIYFASVGHYEFDVFPFDFQYDMTELIKKHKVDLNRLDPSMISGVEASSHGIYALPVMTNAMVLYYNKTIFDRFGVPYPKDGMTWDEINELSRKMTRKEGDVQYIGYAPFPNYMIYMNPLSIPNIDKQTTLPTINQNEGWKKFFQSFFVTPAEIPGVRDYLLQAKDHIVNQFLYQKDVAMLPYVSGLIPAWTELLGSLDWDIVSLPTFKETPGVGAQPYSVYYGITKMARNKDAAMKVLNYMLSDEIQKGLARTGNIPVIKSEATRKELGQETVFKNKNWGAVFYNQMAPVPYKGPYDVQIAAIYGSYGTQVMQGKLDVNTALRKAEEDALKKIQELQNQ</sequence>
<dbReference type="PANTHER" id="PTHR43649:SF12">
    <property type="entry name" value="DIACETYLCHITOBIOSE BINDING PROTEIN DASA"/>
    <property type="match status" value="1"/>
</dbReference>
<dbReference type="PANTHER" id="PTHR43649">
    <property type="entry name" value="ARABINOSE-BINDING PROTEIN-RELATED"/>
    <property type="match status" value="1"/>
</dbReference>
<dbReference type="Proteomes" id="UP000639396">
    <property type="component" value="Unassembled WGS sequence"/>
</dbReference>